<dbReference type="Gene3D" id="3.30.565.10">
    <property type="entry name" value="Histidine kinase-like ATPase, C-terminal domain"/>
    <property type="match status" value="1"/>
</dbReference>
<evidence type="ECO:0000256" key="8">
    <source>
        <dbReference type="SAM" id="Phobius"/>
    </source>
</evidence>
<feature type="transmembrane region" description="Helical" evidence="8">
    <location>
        <begin position="134"/>
        <end position="157"/>
    </location>
</feature>
<accession>A0A437QJ26</accession>
<dbReference type="SUPFAM" id="SSF55874">
    <property type="entry name" value="ATPase domain of HSP90 chaperone/DNA topoisomerase II/histidine kinase"/>
    <property type="match status" value="1"/>
</dbReference>
<dbReference type="InterPro" id="IPR036890">
    <property type="entry name" value="HATPase_C_sf"/>
</dbReference>
<dbReference type="SUPFAM" id="SSF55785">
    <property type="entry name" value="PYP-like sensor domain (PAS domain)"/>
    <property type="match status" value="1"/>
</dbReference>
<keyword evidence="8" id="KW-0812">Transmembrane</keyword>
<name>A0A437QJ26_9GAMM</name>
<protein>
    <recommendedName>
        <fullName evidence="2">histidine kinase</fullName>
        <ecNumber evidence="2">2.7.13.3</ecNumber>
    </recommendedName>
</protein>
<keyword evidence="4" id="KW-0808">Transferase</keyword>
<dbReference type="GO" id="GO:0005886">
    <property type="term" value="C:plasma membrane"/>
    <property type="evidence" value="ECO:0007669"/>
    <property type="project" value="UniProtKB-ARBA"/>
</dbReference>
<evidence type="ECO:0000256" key="2">
    <source>
        <dbReference type="ARBA" id="ARBA00012438"/>
    </source>
</evidence>
<evidence type="ECO:0000256" key="4">
    <source>
        <dbReference type="ARBA" id="ARBA00022679"/>
    </source>
</evidence>
<reference evidence="10 11" key="1">
    <citation type="submission" date="2019-01" db="EMBL/GenBank/DDBJ databases">
        <authorList>
            <person name="Chen W.-M."/>
        </authorList>
    </citation>
    <scope>NUCLEOTIDE SEQUENCE [LARGE SCALE GENOMIC DNA]</scope>
    <source>
        <strain evidence="10 11">KYPC3</strain>
    </source>
</reference>
<dbReference type="SMART" id="SM00388">
    <property type="entry name" value="HisKA"/>
    <property type="match status" value="1"/>
</dbReference>
<dbReference type="Gene3D" id="3.30.450.20">
    <property type="entry name" value="PAS domain"/>
    <property type="match status" value="1"/>
</dbReference>
<evidence type="ECO:0000256" key="5">
    <source>
        <dbReference type="ARBA" id="ARBA00022777"/>
    </source>
</evidence>
<dbReference type="EC" id="2.7.13.3" evidence="2"/>
<gene>
    <name evidence="10" type="ORF">EOE67_15435</name>
</gene>
<dbReference type="FunFam" id="1.10.287.130:FF:000001">
    <property type="entry name" value="Two-component sensor histidine kinase"/>
    <property type="match status" value="1"/>
</dbReference>
<dbReference type="Pfam" id="PF02518">
    <property type="entry name" value="HATPase_c"/>
    <property type="match status" value="1"/>
</dbReference>
<keyword evidence="7 8" id="KW-0472">Membrane</keyword>
<dbReference type="PANTHER" id="PTHR43711">
    <property type="entry name" value="TWO-COMPONENT HISTIDINE KINASE"/>
    <property type="match status" value="1"/>
</dbReference>
<evidence type="ECO:0000256" key="3">
    <source>
        <dbReference type="ARBA" id="ARBA00022553"/>
    </source>
</evidence>
<dbReference type="InterPro" id="IPR004358">
    <property type="entry name" value="Sig_transdc_His_kin-like_C"/>
</dbReference>
<dbReference type="AlphaFoldDB" id="A0A437QJ26"/>
<evidence type="ECO:0000256" key="6">
    <source>
        <dbReference type="ARBA" id="ARBA00023012"/>
    </source>
</evidence>
<keyword evidence="3" id="KW-0597">Phosphoprotein</keyword>
<dbReference type="Proteomes" id="UP000283077">
    <property type="component" value="Unassembled WGS sequence"/>
</dbReference>
<feature type="transmembrane region" description="Helical" evidence="8">
    <location>
        <begin position="169"/>
        <end position="188"/>
    </location>
</feature>
<evidence type="ECO:0000313" key="11">
    <source>
        <dbReference type="Proteomes" id="UP000283077"/>
    </source>
</evidence>
<keyword evidence="8" id="KW-1133">Transmembrane helix</keyword>
<dbReference type="InterPro" id="IPR036097">
    <property type="entry name" value="HisK_dim/P_sf"/>
</dbReference>
<feature type="transmembrane region" description="Helical" evidence="8">
    <location>
        <begin position="55"/>
        <end position="75"/>
    </location>
</feature>
<keyword evidence="6" id="KW-0902">Two-component regulatory system</keyword>
<dbReference type="EMBL" id="SACS01000018">
    <property type="protein sequence ID" value="RVU34436.1"/>
    <property type="molecule type" value="Genomic_DNA"/>
</dbReference>
<dbReference type="InterPro" id="IPR050736">
    <property type="entry name" value="Sensor_HK_Regulatory"/>
</dbReference>
<dbReference type="PANTHER" id="PTHR43711:SF1">
    <property type="entry name" value="HISTIDINE KINASE 1"/>
    <property type="match status" value="1"/>
</dbReference>
<comment type="catalytic activity">
    <reaction evidence="1">
        <text>ATP + protein L-histidine = ADP + protein N-phospho-L-histidine.</text>
        <dbReference type="EC" id="2.7.13.3"/>
    </reaction>
</comment>
<dbReference type="FunFam" id="3.30.565.10:FF:000006">
    <property type="entry name" value="Sensor histidine kinase WalK"/>
    <property type="match status" value="1"/>
</dbReference>
<dbReference type="GO" id="GO:0000155">
    <property type="term" value="F:phosphorelay sensor kinase activity"/>
    <property type="evidence" value="ECO:0007669"/>
    <property type="project" value="InterPro"/>
</dbReference>
<organism evidence="10 11">
    <name type="scientific">Rheinheimera riviphila</name>
    <dbReference type="NCBI Taxonomy" id="1834037"/>
    <lineage>
        <taxon>Bacteria</taxon>
        <taxon>Pseudomonadati</taxon>
        <taxon>Pseudomonadota</taxon>
        <taxon>Gammaproteobacteria</taxon>
        <taxon>Chromatiales</taxon>
        <taxon>Chromatiaceae</taxon>
        <taxon>Rheinheimera</taxon>
    </lineage>
</organism>
<dbReference type="InterPro" id="IPR048437">
    <property type="entry name" value="MASE11"/>
</dbReference>
<comment type="caution">
    <text evidence="10">The sequence shown here is derived from an EMBL/GenBank/DDBJ whole genome shotgun (WGS) entry which is preliminary data.</text>
</comment>
<dbReference type="Gene3D" id="1.10.287.130">
    <property type="match status" value="1"/>
</dbReference>
<dbReference type="Pfam" id="PF20969">
    <property type="entry name" value="MASE11"/>
    <property type="match status" value="1"/>
</dbReference>
<dbReference type="InterPro" id="IPR003594">
    <property type="entry name" value="HATPase_dom"/>
</dbReference>
<dbReference type="OrthoDB" id="8573350at2"/>
<proteinExistence type="predicted"/>
<dbReference type="CDD" id="cd00082">
    <property type="entry name" value="HisKA"/>
    <property type="match status" value="1"/>
</dbReference>
<dbReference type="Pfam" id="PF00512">
    <property type="entry name" value="HisKA"/>
    <property type="match status" value="1"/>
</dbReference>
<dbReference type="InterPro" id="IPR005467">
    <property type="entry name" value="His_kinase_dom"/>
</dbReference>
<evidence type="ECO:0000256" key="7">
    <source>
        <dbReference type="ARBA" id="ARBA00023136"/>
    </source>
</evidence>
<dbReference type="PRINTS" id="PR00344">
    <property type="entry name" value="BCTRLSENSOR"/>
</dbReference>
<keyword evidence="11" id="KW-1185">Reference proteome</keyword>
<evidence type="ECO:0000256" key="1">
    <source>
        <dbReference type="ARBA" id="ARBA00000085"/>
    </source>
</evidence>
<dbReference type="RefSeq" id="WP_127700233.1">
    <property type="nucleotide sequence ID" value="NZ_SACS01000018.1"/>
</dbReference>
<feature type="transmembrane region" description="Helical" evidence="8">
    <location>
        <begin position="87"/>
        <end position="104"/>
    </location>
</feature>
<sequence>MTKAPENSSSATARADLQQQLLAIKHRFVDAIWRSFIIIILIGVPLSVSRSFTSGWLPIYTLHLAYGLLIILIALNTKRLSLPLKSMLLLFTFWLIGVPGIFTFGMASPGVWWLVASCLVAHVLYSIRVAIAMALLTLLTLSLIAFGFVSGLLQLQVDANVYLRQASSWATYIIVNSVMFFVVIRALLSYNEASKVTTKHQFRQWIDDLPLGVLVRDKNGQPYYQNQAANSMLGPLLQPDASGNDKVVISGTELPYPPQDMPGMRALRGETCIVDDIEIIQEGQRRQLQAWGRPGYNADGELAYGIASFQDITERKRLALLKDQFVSTVSHELRTPLTSIRGALGLILGNTLGEPPPKMLNMLQIANQNSQRLLRIVNDILDLQKIEANQLEYQFQPVDLAQLLHDAVLELESYASAHQVSFHVTVTATDATLTADPNRLMQVLANLMSNAAKFSPANSSVSLHLEQTTPDQLRLTVTDQGQGIPDSFKTRIFQPFSQSDAADNRARGGTGLGLTISKAIVEKHGGQIRYVSATGEGSSFIIDLPRQRREQPELPQD</sequence>
<dbReference type="InterPro" id="IPR003661">
    <property type="entry name" value="HisK_dim/P_dom"/>
</dbReference>
<evidence type="ECO:0000313" key="10">
    <source>
        <dbReference type="EMBL" id="RVU34436.1"/>
    </source>
</evidence>
<evidence type="ECO:0000259" key="9">
    <source>
        <dbReference type="PROSITE" id="PS50109"/>
    </source>
</evidence>
<dbReference type="InterPro" id="IPR035965">
    <property type="entry name" value="PAS-like_dom_sf"/>
</dbReference>
<dbReference type="PROSITE" id="PS50109">
    <property type="entry name" value="HIS_KIN"/>
    <property type="match status" value="1"/>
</dbReference>
<keyword evidence="5" id="KW-0418">Kinase</keyword>
<feature type="domain" description="Histidine kinase" evidence="9">
    <location>
        <begin position="328"/>
        <end position="548"/>
    </location>
</feature>
<feature type="transmembrane region" description="Helical" evidence="8">
    <location>
        <begin position="31"/>
        <end position="49"/>
    </location>
</feature>
<dbReference type="SUPFAM" id="SSF47384">
    <property type="entry name" value="Homodimeric domain of signal transducing histidine kinase"/>
    <property type="match status" value="1"/>
</dbReference>
<dbReference type="SMART" id="SM00387">
    <property type="entry name" value="HATPase_c"/>
    <property type="match status" value="1"/>
</dbReference>